<feature type="domain" description="C2H2-type" evidence="13">
    <location>
        <begin position="716"/>
        <end position="743"/>
    </location>
</feature>
<dbReference type="InterPro" id="IPR013087">
    <property type="entry name" value="Znf_C2H2_type"/>
</dbReference>
<feature type="domain" description="C2H2-type" evidence="13">
    <location>
        <begin position="998"/>
        <end position="1021"/>
    </location>
</feature>
<dbReference type="FunFam" id="3.30.160.60:FF:001963">
    <property type="entry name" value="Replication initiator 1"/>
    <property type="match status" value="1"/>
</dbReference>
<keyword evidence="6 11" id="KW-0863">Zinc-finger</keyword>
<dbReference type="PROSITE" id="PS50157">
    <property type="entry name" value="ZINC_FINGER_C2H2_2"/>
    <property type="match status" value="22"/>
</dbReference>
<evidence type="ECO:0000256" key="4">
    <source>
        <dbReference type="ARBA" id="ARBA00022723"/>
    </source>
</evidence>
<dbReference type="InterPro" id="IPR036236">
    <property type="entry name" value="Znf_C2H2_sf"/>
</dbReference>
<feature type="domain" description="C2H2-type" evidence="13">
    <location>
        <begin position="514"/>
        <end position="542"/>
    </location>
</feature>
<feature type="domain" description="C2H2-type" evidence="13">
    <location>
        <begin position="885"/>
        <end position="912"/>
    </location>
</feature>
<evidence type="ECO:0000256" key="6">
    <source>
        <dbReference type="ARBA" id="ARBA00022771"/>
    </source>
</evidence>
<protein>
    <recommendedName>
        <fullName evidence="13">C2H2-type domain-containing protein</fullName>
    </recommendedName>
</protein>
<feature type="domain" description="C2H2-type" evidence="13">
    <location>
        <begin position="412"/>
        <end position="439"/>
    </location>
</feature>
<evidence type="ECO:0000259" key="13">
    <source>
        <dbReference type="PROSITE" id="PS50157"/>
    </source>
</evidence>
<dbReference type="GO" id="GO:0008270">
    <property type="term" value="F:zinc ion binding"/>
    <property type="evidence" value="ECO:0007669"/>
    <property type="project" value="UniProtKB-KW"/>
</dbReference>
<keyword evidence="15" id="KW-1185">Reference proteome</keyword>
<comment type="function">
    <text evidence="1">May be involved in transcriptional regulation.</text>
</comment>
<feature type="region of interest" description="Disordered" evidence="12">
    <location>
        <begin position="432"/>
        <end position="506"/>
    </location>
</feature>
<dbReference type="AlphaFoldDB" id="A0AAW1G056"/>
<dbReference type="FunFam" id="3.30.160.60:FF:000446">
    <property type="entry name" value="Zinc finger protein"/>
    <property type="match status" value="1"/>
</dbReference>
<feature type="domain" description="C2H2-type" evidence="13">
    <location>
        <begin position="829"/>
        <end position="856"/>
    </location>
</feature>
<evidence type="ECO:0000313" key="15">
    <source>
        <dbReference type="Proteomes" id="UP001488805"/>
    </source>
</evidence>
<dbReference type="FunFam" id="3.30.160.60:FF:000100">
    <property type="entry name" value="Zinc finger 45-like"/>
    <property type="match status" value="1"/>
</dbReference>
<keyword evidence="5" id="KW-0677">Repeat</keyword>
<feature type="domain" description="C2H2-type" evidence="13">
    <location>
        <begin position="770"/>
        <end position="797"/>
    </location>
</feature>
<dbReference type="SMART" id="SM00355">
    <property type="entry name" value="ZnF_C2H2"/>
    <property type="match status" value="22"/>
</dbReference>
<keyword evidence="4" id="KW-0479">Metal-binding</keyword>
<feature type="domain" description="C2H2-type" evidence="13">
    <location>
        <begin position="942"/>
        <end position="969"/>
    </location>
</feature>
<reference evidence="14 15" key="1">
    <citation type="journal article" date="2024" name="Genome Biol. Evol.">
        <title>Chromosome-level genome assembly of the viviparous eelpout Zoarces viviparus.</title>
        <authorList>
            <person name="Fuhrmann N."/>
            <person name="Brasseur M.V."/>
            <person name="Bakowski C.E."/>
            <person name="Podsiadlowski L."/>
            <person name="Prost S."/>
            <person name="Krehenwinkel H."/>
            <person name="Mayer C."/>
        </authorList>
    </citation>
    <scope>NUCLEOTIDE SEQUENCE [LARGE SCALE GENOMIC DNA]</scope>
    <source>
        <strain evidence="14">NO-MEL_2022_Ind0_liver</strain>
    </source>
</reference>
<proteinExistence type="inferred from homology"/>
<comment type="similarity">
    <text evidence="3">Belongs to the krueppel C2H2-type zinc-finger protein family.</text>
</comment>
<evidence type="ECO:0000256" key="8">
    <source>
        <dbReference type="ARBA" id="ARBA00023015"/>
    </source>
</evidence>
<evidence type="ECO:0000256" key="1">
    <source>
        <dbReference type="ARBA" id="ARBA00003767"/>
    </source>
</evidence>
<evidence type="ECO:0000256" key="7">
    <source>
        <dbReference type="ARBA" id="ARBA00022833"/>
    </source>
</evidence>
<feature type="region of interest" description="Disordered" evidence="12">
    <location>
        <begin position="215"/>
        <end position="250"/>
    </location>
</feature>
<feature type="domain" description="C2H2-type" evidence="13">
    <location>
        <begin position="913"/>
        <end position="940"/>
    </location>
</feature>
<evidence type="ECO:0000256" key="5">
    <source>
        <dbReference type="ARBA" id="ARBA00022737"/>
    </source>
</evidence>
<feature type="domain" description="C2H2-type" evidence="13">
    <location>
        <begin position="357"/>
        <end position="385"/>
    </location>
</feature>
<dbReference type="FunFam" id="3.30.160.60:FF:000624">
    <property type="entry name" value="zinc finger protein 697"/>
    <property type="match status" value="1"/>
</dbReference>
<feature type="domain" description="C2H2-type" evidence="13">
    <location>
        <begin position="743"/>
        <end position="770"/>
    </location>
</feature>
<keyword evidence="10" id="KW-0539">Nucleus</keyword>
<dbReference type="SUPFAM" id="SSF57667">
    <property type="entry name" value="beta-beta-alpha zinc fingers"/>
    <property type="match status" value="10"/>
</dbReference>
<dbReference type="PANTHER" id="PTHR24376:SF216">
    <property type="entry name" value="ZINC FINGER PROTEIN 420-LIKE"/>
    <property type="match status" value="1"/>
</dbReference>
<dbReference type="EMBL" id="JBCEZU010000013">
    <property type="protein sequence ID" value="KAK9540650.1"/>
    <property type="molecule type" value="Genomic_DNA"/>
</dbReference>
<evidence type="ECO:0000313" key="14">
    <source>
        <dbReference type="EMBL" id="KAK9540650.1"/>
    </source>
</evidence>
<keyword evidence="8" id="KW-0805">Transcription regulation</keyword>
<dbReference type="FunFam" id="3.30.160.60:FF:000110">
    <property type="entry name" value="Zinc finger protein-like"/>
    <property type="match status" value="1"/>
</dbReference>
<feature type="compositionally biased region" description="Acidic residues" evidence="12">
    <location>
        <begin position="466"/>
        <end position="476"/>
    </location>
</feature>
<feature type="domain" description="C2H2-type" evidence="13">
    <location>
        <begin position="857"/>
        <end position="884"/>
    </location>
</feature>
<feature type="compositionally biased region" description="Basic and acidic residues" evidence="12">
    <location>
        <begin position="477"/>
        <end position="506"/>
    </location>
</feature>
<sequence>MGEVTVEVDAEVTKQDFSSEHLPEPLLIILSPPPPFLPVPGEPTMFWHKWRKAFEHYVEALGENKLVDSSRRVLLQNCLGLEGQRIFTTLIPSETTYAAAISSLTVYFCADRSSRTRRLQFHQRAQMPGETVDLFVSALEELLRPCSYGDLQDELILDQLIEKTNCPQLRERLLSERETLTLGKALVIGKEVESALNEPELFGFHEVSVDIGDDLDPPVQIKRKRGRPRRGEERPKTPAKACWTKTPTRSSRYKGNYSNNKLHCCQTDDVSKSDDEACDKAGTENNEALSLSSQRMEEEACDNARECVVDDDDDDDDEDFYPSKLKGPYCPICIDTRFRDANKLARHMRTHTKEKPFRCPVCVMAFSQSYHMTRHMRKKHGAGQYVCPTCGKSLESFAGLQSHKRAHASRVLSCTDCHEKFTDNDALCSHVMSHSEDRSTQAEGPSSQQSDQAKSRGTVQSRHTDNDDDSGDDDGDSQDKESKVNVKMEEKDTDGGKSQDEDSLKEKVAKTKGHFCPICVGRRFRGPNKLARHMRTHTKEKPFSCPVCATAFSQSYHMTRHLRKQHGLGQYICEKCGKSLGSWLELKAHKKTHAVEGLTCLACDKQFKEKAALVSHLKLHNKVQSSPPRSLVCSDCGKVFGRMYHLKRHIVTHRKAASGEAYTCPDCQKGFAFPEDLNKHLEIHVKENNGTCPKCNETFSSPEGLETHMGVHEKSYACNTCGKKFKVEYALKKHEQGHQGEQYYCSLCRKRFVKLSHYKRHVMVHDRRESRCPHCDAVFLQLTALKYHLRTHTEERPYQCTCCIETFEEKEELEQHRFKHRKFKKERPYSCTRCDAAFSTLIELTDHMGSHDGEQPMNCPVCGRTFLNKNKMEKHLSIHSGERPHLCSICGNGFPSAASLKLHVHIHTGEKPFQCLQCSKSFRSSSGLRLHSRQHMEVRPSYECPECGRTYGRMTELKMHQRYHTGDKPYACTCCNKRFISKDKLNVHMRIHTGERPYSCPRCGQTFTQTGDRNRHITKYH</sequence>
<feature type="domain" description="C2H2-type" evidence="13">
    <location>
        <begin position="690"/>
        <end position="717"/>
    </location>
</feature>
<feature type="domain" description="C2H2-type" evidence="13">
    <location>
        <begin position="328"/>
        <end position="356"/>
    </location>
</feature>
<feature type="domain" description="C2H2-type" evidence="13">
    <location>
        <begin position="385"/>
        <end position="412"/>
    </location>
</feature>
<evidence type="ECO:0000256" key="10">
    <source>
        <dbReference type="ARBA" id="ARBA00023242"/>
    </source>
</evidence>
<dbReference type="PANTHER" id="PTHR24376">
    <property type="entry name" value="ZINC FINGER PROTEIN"/>
    <property type="match status" value="1"/>
</dbReference>
<dbReference type="FunFam" id="3.30.160.60:FF:002343">
    <property type="entry name" value="Zinc finger protein 33A"/>
    <property type="match status" value="2"/>
</dbReference>
<feature type="domain" description="C2H2-type" evidence="13">
    <location>
        <begin position="631"/>
        <end position="658"/>
    </location>
</feature>
<evidence type="ECO:0000256" key="11">
    <source>
        <dbReference type="PROSITE-ProRule" id="PRU00042"/>
    </source>
</evidence>
<keyword evidence="7" id="KW-0862">Zinc</keyword>
<evidence type="ECO:0000256" key="9">
    <source>
        <dbReference type="ARBA" id="ARBA00023163"/>
    </source>
</evidence>
<dbReference type="Pfam" id="PF00096">
    <property type="entry name" value="zf-C2H2"/>
    <property type="match status" value="12"/>
</dbReference>
<keyword evidence="9" id="KW-0804">Transcription</keyword>
<feature type="domain" description="C2H2-type" evidence="13">
    <location>
        <begin position="970"/>
        <end position="997"/>
    </location>
</feature>
<name>A0AAW1G056_ZOAVI</name>
<feature type="domain" description="C2H2-type" evidence="13">
    <location>
        <begin position="798"/>
        <end position="825"/>
    </location>
</feature>
<dbReference type="PROSITE" id="PS00028">
    <property type="entry name" value="ZINC_FINGER_C2H2_1"/>
    <property type="match status" value="18"/>
</dbReference>
<dbReference type="GO" id="GO:0001228">
    <property type="term" value="F:DNA-binding transcription activator activity, RNA polymerase II-specific"/>
    <property type="evidence" value="ECO:0007669"/>
    <property type="project" value="TreeGrafter"/>
</dbReference>
<dbReference type="Gene3D" id="3.30.160.60">
    <property type="entry name" value="Classic Zinc Finger"/>
    <property type="match status" value="17"/>
</dbReference>
<dbReference type="GO" id="GO:0005634">
    <property type="term" value="C:nucleus"/>
    <property type="evidence" value="ECO:0007669"/>
    <property type="project" value="UniProtKB-SubCell"/>
</dbReference>
<feature type="compositionally biased region" description="Polar residues" evidence="12">
    <location>
        <begin position="441"/>
        <end position="461"/>
    </location>
</feature>
<evidence type="ECO:0000256" key="2">
    <source>
        <dbReference type="ARBA" id="ARBA00004123"/>
    </source>
</evidence>
<evidence type="ECO:0000256" key="3">
    <source>
        <dbReference type="ARBA" id="ARBA00006991"/>
    </source>
</evidence>
<comment type="caution">
    <text evidence="14">The sequence shown here is derived from an EMBL/GenBank/DDBJ whole genome shotgun (WGS) entry which is preliminary data.</text>
</comment>
<dbReference type="Proteomes" id="UP001488805">
    <property type="component" value="Unassembled WGS sequence"/>
</dbReference>
<feature type="domain" description="C2H2-type" evidence="13">
    <location>
        <begin position="543"/>
        <end position="566"/>
    </location>
</feature>
<feature type="domain" description="C2H2-type" evidence="13">
    <location>
        <begin position="662"/>
        <end position="689"/>
    </location>
</feature>
<gene>
    <name evidence="14" type="ORF">VZT92_003090</name>
</gene>
<feature type="domain" description="C2H2-type" evidence="13">
    <location>
        <begin position="598"/>
        <end position="625"/>
    </location>
</feature>
<feature type="domain" description="C2H2-type" evidence="13">
    <location>
        <begin position="571"/>
        <end position="598"/>
    </location>
</feature>
<organism evidence="14 15">
    <name type="scientific">Zoarces viviparus</name>
    <name type="common">Viviparous eelpout</name>
    <name type="synonym">Blennius viviparus</name>
    <dbReference type="NCBI Taxonomy" id="48416"/>
    <lineage>
        <taxon>Eukaryota</taxon>
        <taxon>Metazoa</taxon>
        <taxon>Chordata</taxon>
        <taxon>Craniata</taxon>
        <taxon>Vertebrata</taxon>
        <taxon>Euteleostomi</taxon>
        <taxon>Actinopterygii</taxon>
        <taxon>Neopterygii</taxon>
        <taxon>Teleostei</taxon>
        <taxon>Neoteleostei</taxon>
        <taxon>Acanthomorphata</taxon>
        <taxon>Eupercaria</taxon>
        <taxon>Perciformes</taxon>
        <taxon>Cottioidei</taxon>
        <taxon>Zoarcales</taxon>
        <taxon>Zoarcidae</taxon>
        <taxon>Zoarcinae</taxon>
        <taxon>Zoarces</taxon>
    </lineage>
</organism>
<evidence type="ECO:0000256" key="12">
    <source>
        <dbReference type="SAM" id="MobiDB-lite"/>
    </source>
</evidence>
<comment type="subcellular location">
    <subcellularLocation>
        <location evidence="2">Nucleus</location>
    </subcellularLocation>
</comment>
<dbReference type="Pfam" id="PF13912">
    <property type="entry name" value="zf-C2H2_6"/>
    <property type="match status" value="1"/>
</dbReference>
<dbReference type="GO" id="GO:0000978">
    <property type="term" value="F:RNA polymerase II cis-regulatory region sequence-specific DNA binding"/>
    <property type="evidence" value="ECO:0007669"/>
    <property type="project" value="TreeGrafter"/>
</dbReference>
<accession>A0AAW1G056</accession>
<dbReference type="FunFam" id="3.30.160.60:FF:000060">
    <property type="entry name" value="zinc finger protein 436"/>
    <property type="match status" value="1"/>
</dbReference>